<dbReference type="InterPro" id="IPR005814">
    <property type="entry name" value="Aminotrans_3"/>
</dbReference>
<keyword evidence="4" id="KW-0028">Amino-acid biosynthesis</keyword>
<dbReference type="InterPro" id="IPR050103">
    <property type="entry name" value="Class-III_PLP-dep_AT"/>
</dbReference>
<evidence type="ECO:0000256" key="2">
    <source>
        <dbReference type="ARBA" id="ARBA00004173"/>
    </source>
</evidence>
<evidence type="ECO:0000256" key="6">
    <source>
        <dbReference type="ARBA" id="ARBA00022898"/>
    </source>
</evidence>
<dbReference type="PIRSF" id="PIRSF000521">
    <property type="entry name" value="Transaminase_4ab_Lys_Orn"/>
    <property type="match status" value="1"/>
</dbReference>
<dbReference type="CDD" id="cd00610">
    <property type="entry name" value="OAT_like"/>
    <property type="match status" value="1"/>
</dbReference>
<dbReference type="EMBL" id="UINC01023336">
    <property type="protein sequence ID" value="SVA94792.1"/>
    <property type="molecule type" value="Genomic_DNA"/>
</dbReference>
<evidence type="ECO:0000256" key="4">
    <source>
        <dbReference type="ARBA" id="ARBA00022605"/>
    </source>
</evidence>
<evidence type="ECO:0008006" key="8">
    <source>
        <dbReference type="Google" id="ProtNLM"/>
    </source>
</evidence>
<accession>A0A382A0X8</accession>
<keyword evidence="3" id="KW-0032">Aminotransferase</keyword>
<dbReference type="GO" id="GO:0008483">
    <property type="term" value="F:transaminase activity"/>
    <property type="evidence" value="ECO:0007669"/>
    <property type="project" value="UniProtKB-KW"/>
</dbReference>
<comment type="cofactor">
    <cofactor evidence="1">
        <name>pyridoxal 5'-phosphate</name>
        <dbReference type="ChEBI" id="CHEBI:597326"/>
    </cofactor>
</comment>
<comment type="subcellular location">
    <subcellularLocation>
        <location evidence="2">Mitochondrion</location>
    </subcellularLocation>
</comment>
<dbReference type="InterPro" id="IPR015422">
    <property type="entry name" value="PyrdxlP-dep_Trfase_small"/>
</dbReference>
<sequence>MSQEIKDRFKQFVVPTYGRFPITLDRGKAAYVWDTDGKRYLDLGGGIAVNCLGHAHPEISQSLAGQSAKLMHCTNFYHFDGQARLAENLAKRLGPGRVFFGNSGAEASEVMFKLARRLGQVNGRLEIITAENSFHGRTMAGISASGQAKVKEGFAPLLQGFVHVPYNDIDAVRSAISPATVAVMIEGIQGEGGVHPATAQYLLGLRQLCDEHNLLLLWDGVQCGHFRTGSFQSFQTILGDQIGDFLPDAVGMAKALGGGFPMGAVWISEQHAEVLGPGTHGSTFGGNPMACAVANKILEVIDRDNLAANARELGHFFIDELSTLREKYPAAIREVRGLGMMIGIEMGDGFGSFDDSKPAAVQWVSALHETGVLTIPTGSSVVRFLPPLNLTKEEAQAGLDLFEQTVQKVIE</sequence>
<dbReference type="InterPro" id="IPR015424">
    <property type="entry name" value="PyrdxlP-dep_Trfase"/>
</dbReference>
<proteinExistence type="predicted"/>
<dbReference type="GO" id="GO:0030170">
    <property type="term" value="F:pyridoxal phosphate binding"/>
    <property type="evidence" value="ECO:0007669"/>
    <property type="project" value="InterPro"/>
</dbReference>
<protein>
    <recommendedName>
        <fullName evidence="8">Aspartate aminotransferase family protein</fullName>
    </recommendedName>
</protein>
<evidence type="ECO:0000256" key="3">
    <source>
        <dbReference type="ARBA" id="ARBA00022576"/>
    </source>
</evidence>
<dbReference type="GO" id="GO:0042802">
    <property type="term" value="F:identical protein binding"/>
    <property type="evidence" value="ECO:0007669"/>
    <property type="project" value="TreeGrafter"/>
</dbReference>
<dbReference type="GO" id="GO:0005739">
    <property type="term" value="C:mitochondrion"/>
    <property type="evidence" value="ECO:0007669"/>
    <property type="project" value="UniProtKB-SubCell"/>
</dbReference>
<dbReference type="FunFam" id="3.40.640.10:FF:000004">
    <property type="entry name" value="Acetylornithine aminotransferase"/>
    <property type="match status" value="1"/>
</dbReference>
<dbReference type="NCBIfam" id="NF002325">
    <property type="entry name" value="PRK01278.1"/>
    <property type="match status" value="1"/>
</dbReference>
<dbReference type="Gene3D" id="3.40.640.10">
    <property type="entry name" value="Type I PLP-dependent aspartate aminotransferase-like (Major domain)"/>
    <property type="match status" value="1"/>
</dbReference>
<dbReference type="InterPro" id="IPR004636">
    <property type="entry name" value="AcOrn/SuccOrn_fam"/>
</dbReference>
<dbReference type="Pfam" id="PF00202">
    <property type="entry name" value="Aminotran_3"/>
    <property type="match status" value="1"/>
</dbReference>
<dbReference type="SUPFAM" id="SSF53383">
    <property type="entry name" value="PLP-dependent transferases"/>
    <property type="match status" value="1"/>
</dbReference>
<dbReference type="PANTHER" id="PTHR11986:SF79">
    <property type="entry name" value="ACETYLORNITHINE AMINOTRANSFERASE, MITOCHONDRIAL"/>
    <property type="match status" value="1"/>
</dbReference>
<organism evidence="7">
    <name type="scientific">marine metagenome</name>
    <dbReference type="NCBI Taxonomy" id="408172"/>
    <lineage>
        <taxon>unclassified sequences</taxon>
        <taxon>metagenomes</taxon>
        <taxon>ecological metagenomes</taxon>
    </lineage>
</organism>
<dbReference type="GO" id="GO:0006526">
    <property type="term" value="P:L-arginine biosynthetic process"/>
    <property type="evidence" value="ECO:0007669"/>
    <property type="project" value="UniProtKB-ARBA"/>
</dbReference>
<reference evidence="7" key="1">
    <citation type="submission" date="2018-05" db="EMBL/GenBank/DDBJ databases">
        <authorList>
            <person name="Lanie J.A."/>
            <person name="Ng W.-L."/>
            <person name="Kazmierczak K.M."/>
            <person name="Andrzejewski T.M."/>
            <person name="Davidsen T.M."/>
            <person name="Wayne K.J."/>
            <person name="Tettelin H."/>
            <person name="Glass J.I."/>
            <person name="Rusch D."/>
            <person name="Podicherti R."/>
            <person name="Tsui H.-C.T."/>
            <person name="Winkler M.E."/>
        </authorList>
    </citation>
    <scope>NUCLEOTIDE SEQUENCE</scope>
</reference>
<evidence type="ECO:0000313" key="7">
    <source>
        <dbReference type="EMBL" id="SVA94792.1"/>
    </source>
</evidence>
<evidence type="ECO:0000256" key="5">
    <source>
        <dbReference type="ARBA" id="ARBA00022679"/>
    </source>
</evidence>
<dbReference type="InterPro" id="IPR015421">
    <property type="entry name" value="PyrdxlP-dep_Trfase_major"/>
</dbReference>
<evidence type="ECO:0000256" key="1">
    <source>
        <dbReference type="ARBA" id="ARBA00001933"/>
    </source>
</evidence>
<name>A0A382A0X8_9ZZZZ</name>
<dbReference type="NCBIfam" id="TIGR00707">
    <property type="entry name" value="argD"/>
    <property type="match status" value="1"/>
</dbReference>
<gene>
    <name evidence="7" type="ORF">METZ01_LOCUS147646</name>
</gene>
<keyword evidence="6" id="KW-0663">Pyridoxal phosphate</keyword>
<dbReference type="PANTHER" id="PTHR11986">
    <property type="entry name" value="AMINOTRANSFERASE CLASS III"/>
    <property type="match status" value="1"/>
</dbReference>
<dbReference type="Gene3D" id="3.90.1150.10">
    <property type="entry name" value="Aspartate Aminotransferase, domain 1"/>
    <property type="match status" value="1"/>
</dbReference>
<dbReference type="AlphaFoldDB" id="A0A382A0X8"/>
<keyword evidence="5" id="KW-0808">Transferase</keyword>